<organism evidence="2 3">
    <name type="scientific">Trichoderma asperellum (strain ATCC 204424 / CBS 433.97 / NBRC 101777)</name>
    <dbReference type="NCBI Taxonomy" id="1042311"/>
    <lineage>
        <taxon>Eukaryota</taxon>
        <taxon>Fungi</taxon>
        <taxon>Dikarya</taxon>
        <taxon>Ascomycota</taxon>
        <taxon>Pezizomycotina</taxon>
        <taxon>Sordariomycetes</taxon>
        <taxon>Hypocreomycetidae</taxon>
        <taxon>Hypocreales</taxon>
        <taxon>Hypocreaceae</taxon>
        <taxon>Trichoderma</taxon>
    </lineage>
</organism>
<keyword evidence="3" id="KW-1185">Reference proteome</keyword>
<evidence type="ECO:0000256" key="1">
    <source>
        <dbReference type="SAM" id="SignalP"/>
    </source>
</evidence>
<accession>A0A2T3ZP61</accession>
<evidence type="ECO:0000313" key="2">
    <source>
        <dbReference type="EMBL" id="PTB46600.1"/>
    </source>
</evidence>
<evidence type="ECO:0008006" key="4">
    <source>
        <dbReference type="Google" id="ProtNLM"/>
    </source>
</evidence>
<protein>
    <recommendedName>
        <fullName evidence="4">Secreted protein</fullName>
    </recommendedName>
</protein>
<evidence type="ECO:0000313" key="3">
    <source>
        <dbReference type="Proteomes" id="UP000240493"/>
    </source>
</evidence>
<dbReference type="AlphaFoldDB" id="A0A2T3ZP61"/>
<name>A0A2T3ZP61_TRIA4</name>
<gene>
    <name evidence="2" type="ORF">M441DRAFT_220813</name>
</gene>
<feature type="signal peptide" evidence="1">
    <location>
        <begin position="1"/>
        <end position="20"/>
    </location>
</feature>
<sequence>MRLAFIYILVSLLKIFTASGALVVSKEPAKCTQRVYVYIQIEIKEEKRQEHEKGMPARGTRSLSFRTSKSFPVKTAWVILTIRMPPRTDLVCIISRDVHCAQMTSKSLLGGGGITDSNG</sequence>
<proteinExistence type="predicted"/>
<reference evidence="2 3" key="1">
    <citation type="submission" date="2016-07" db="EMBL/GenBank/DDBJ databases">
        <title>Multiple horizontal gene transfer events from other fungi enriched the ability of initially mycotrophic Trichoderma (Ascomycota) to feed on dead plant biomass.</title>
        <authorList>
            <consortium name="DOE Joint Genome Institute"/>
            <person name="Aerts A."/>
            <person name="Atanasova L."/>
            <person name="Chenthamara K."/>
            <person name="Zhang J."/>
            <person name="Grujic M."/>
            <person name="Henrissat B."/>
            <person name="Kuo A."/>
            <person name="Salamov A."/>
            <person name="Lipzen A."/>
            <person name="Labutti K."/>
            <person name="Barry K."/>
            <person name="Miao Y."/>
            <person name="Rahimi M.J."/>
            <person name="Shen Q."/>
            <person name="Grigoriev I.V."/>
            <person name="Kubicek C.P."/>
            <person name="Druzhinina I.S."/>
        </authorList>
    </citation>
    <scope>NUCLEOTIDE SEQUENCE [LARGE SCALE GENOMIC DNA]</scope>
    <source>
        <strain evidence="2 3">CBS 433.97</strain>
    </source>
</reference>
<keyword evidence="1" id="KW-0732">Signal</keyword>
<dbReference type="Proteomes" id="UP000240493">
    <property type="component" value="Unassembled WGS sequence"/>
</dbReference>
<dbReference type="EMBL" id="KZ679256">
    <property type="protein sequence ID" value="PTB46600.1"/>
    <property type="molecule type" value="Genomic_DNA"/>
</dbReference>
<feature type="chain" id="PRO_5015492304" description="Secreted protein" evidence="1">
    <location>
        <begin position="21"/>
        <end position="119"/>
    </location>
</feature>